<keyword evidence="1" id="KW-1133">Transmembrane helix</keyword>
<dbReference type="AlphaFoldDB" id="A0A1L9RDB5"/>
<evidence type="ECO:0000256" key="1">
    <source>
        <dbReference type="SAM" id="Phobius"/>
    </source>
</evidence>
<gene>
    <name evidence="2" type="ORF">ASPWEDRAFT_42970</name>
</gene>
<organism evidence="2 3">
    <name type="scientific">Aspergillus wentii DTO 134E9</name>
    <dbReference type="NCBI Taxonomy" id="1073089"/>
    <lineage>
        <taxon>Eukaryota</taxon>
        <taxon>Fungi</taxon>
        <taxon>Dikarya</taxon>
        <taxon>Ascomycota</taxon>
        <taxon>Pezizomycotina</taxon>
        <taxon>Eurotiomycetes</taxon>
        <taxon>Eurotiomycetidae</taxon>
        <taxon>Eurotiales</taxon>
        <taxon>Aspergillaceae</taxon>
        <taxon>Aspergillus</taxon>
        <taxon>Aspergillus subgen. Cremei</taxon>
    </lineage>
</organism>
<proteinExistence type="predicted"/>
<feature type="transmembrane region" description="Helical" evidence="1">
    <location>
        <begin position="51"/>
        <end position="75"/>
    </location>
</feature>
<evidence type="ECO:0000313" key="3">
    <source>
        <dbReference type="Proteomes" id="UP000184383"/>
    </source>
</evidence>
<protein>
    <submittedName>
        <fullName evidence="2">Uncharacterized protein</fullName>
    </submittedName>
</protein>
<dbReference type="GeneID" id="63751768"/>
<accession>A0A1L9RDB5</accession>
<name>A0A1L9RDB5_ASPWE</name>
<sequence>MDSWLLEDEKCVGIRLPISLMGCNYGRRDREGSMGSLEELRSVAPSFMNTFSFLFFSFLCFFSSGVSVVVSYAVFHFSIHLQVTQPVGKSGEKNIEGW</sequence>
<dbReference type="Proteomes" id="UP000184383">
    <property type="component" value="Unassembled WGS sequence"/>
</dbReference>
<dbReference type="VEuPathDB" id="FungiDB:ASPWEDRAFT_42970"/>
<keyword evidence="1" id="KW-0812">Transmembrane</keyword>
<keyword evidence="1" id="KW-0472">Membrane</keyword>
<dbReference type="EMBL" id="KV878214">
    <property type="protein sequence ID" value="OJJ32939.1"/>
    <property type="molecule type" value="Genomic_DNA"/>
</dbReference>
<dbReference type="RefSeq" id="XP_040686616.1">
    <property type="nucleotide sequence ID" value="XM_040835920.1"/>
</dbReference>
<reference evidence="3" key="1">
    <citation type="journal article" date="2017" name="Genome Biol.">
        <title>Comparative genomics reveals high biological diversity and specific adaptations in the industrially and medically important fungal genus Aspergillus.</title>
        <authorList>
            <person name="de Vries R.P."/>
            <person name="Riley R."/>
            <person name="Wiebenga A."/>
            <person name="Aguilar-Osorio G."/>
            <person name="Amillis S."/>
            <person name="Uchima C.A."/>
            <person name="Anderluh G."/>
            <person name="Asadollahi M."/>
            <person name="Askin M."/>
            <person name="Barry K."/>
            <person name="Battaglia E."/>
            <person name="Bayram O."/>
            <person name="Benocci T."/>
            <person name="Braus-Stromeyer S.A."/>
            <person name="Caldana C."/>
            <person name="Canovas D."/>
            <person name="Cerqueira G.C."/>
            <person name="Chen F."/>
            <person name="Chen W."/>
            <person name="Choi C."/>
            <person name="Clum A."/>
            <person name="Dos Santos R.A."/>
            <person name="Damasio A.R."/>
            <person name="Diallinas G."/>
            <person name="Emri T."/>
            <person name="Fekete E."/>
            <person name="Flipphi M."/>
            <person name="Freyberg S."/>
            <person name="Gallo A."/>
            <person name="Gournas C."/>
            <person name="Habgood R."/>
            <person name="Hainaut M."/>
            <person name="Harispe M.L."/>
            <person name="Henrissat B."/>
            <person name="Hilden K.S."/>
            <person name="Hope R."/>
            <person name="Hossain A."/>
            <person name="Karabika E."/>
            <person name="Karaffa L."/>
            <person name="Karanyi Z."/>
            <person name="Krasevec N."/>
            <person name="Kuo A."/>
            <person name="Kusch H."/>
            <person name="LaButti K."/>
            <person name="Lagendijk E.L."/>
            <person name="Lapidus A."/>
            <person name="Levasseur A."/>
            <person name="Lindquist E."/>
            <person name="Lipzen A."/>
            <person name="Logrieco A.F."/>
            <person name="MacCabe A."/>
            <person name="Maekelae M.R."/>
            <person name="Malavazi I."/>
            <person name="Melin P."/>
            <person name="Meyer V."/>
            <person name="Mielnichuk N."/>
            <person name="Miskei M."/>
            <person name="Molnar A.P."/>
            <person name="Mule G."/>
            <person name="Ngan C.Y."/>
            <person name="Orejas M."/>
            <person name="Orosz E."/>
            <person name="Ouedraogo J.P."/>
            <person name="Overkamp K.M."/>
            <person name="Park H.-S."/>
            <person name="Perrone G."/>
            <person name="Piumi F."/>
            <person name="Punt P.J."/>
            <person name="Ram A.F."/>
            <person name="Ramon A."/>
            <person name="Rauscher S."/>
            <person name="Record E."/>
            <person name="Riano-Pachon D.M."/>
            <person name="Robert V."/>
            <person name="Roehrig J."/>
            <person name="Ruller R."/>
            <person name="Salamov A."/>
            <person name="Salih N.S."/>
            <person name="Samson R.A."/>
            <person name="Sandor E."/>
            <person name="Sanguinetti M."/>
            <person name="Schuetze T."/>
            <person name="Sepcic K."/>
            <person name="Shelest E."/>
            <person name="Sherlock G."/>
            <person name="Sophianopoulou V."/>
            <person name="Squina F.M."/>
            <person name="Sun H."/>
            <person name="Susca A."/>
            <person name="Todd R.B."/>
            <person name="Tsang A."/>
            <person name="Unkles S.E."/>
            <person name="van de Wiele N."/>
            <person name="van Rossen-Uffink D."/>
            <person name="Oliveira J.V."/>
            <person name="Vesth T.C."/>
            <person name="Visser J."/>
            <person name="Yu J.-H."/>
            <person name="Zhou M."/>
            <person name="Andersen M.R."/>
            <person name="Archer D.B."/>
            <person name="Baker S.E."/>
            <person name="Benoit I."/>
            <person name="Brakhage A.A."/>
            <person name="Braus G.H."/>
            <person name="Fischer R."/>
            <person name="Frisvad J.C."/>
            <person name="Goldman G.H."/>
            <person name="Houbraken J."/>
            <person name="Oakley B."/>
            <person name="Pocsi I."/>
            <person name="Scazzocchio C."/>
            <person name="Seiboth B."/>
            <person name="vanKuyk P.A."/>
            <person name="Wortman J."/>
            <person name="Dyer P.S."/>
            <person name="Grigoriev I.V."/>
        </authorList>
    </citation>
    <scope>NUCLEOTIDE SEQUENCE [LARGE SCALE GENOMIC DNA]</scope>
    <source>
        <strain evidence="3">DTO 134E9</strain>
    </source>
</reference>
<keyword evidence="3" id="KW-1185">Reference proteome</keyword>
<evidence type="ECO:0000313" key="2">
    <source>
        <dbReference type="EMBL" id="OJJ32939.1"/>
    </source>
</evidence>